<reference evidence="2" key="1">
    <citation type="submission" date="2021-04" db="EMBL/GenBank/DDBJ databases">
        <title>Microbacterium tenobrionis sp. nov. and Microbacterium allomyrinae sp. nov., isolated from larvae of Tenobrio molitor and Allomyrina dichotoma, respectively.</title>
        <authorList>
            <person name="Lee S.D."/>
        </authorList>
    </citation>
    <scope>NUCLEOTIDE SEQUENCE</scope>
    <source>
        <strain evidence="2">BWT-G7</strain>
    </source>
</reference>
<feature type="compositionally biased region" description="Basic and acidic residues" evidence="1">
    <location>
        <begin position="378"/>
        <end position="389"/>
    </location>
</feature>
<evidence type="ECO:0000313" key="2">
    <source>
        <dbReference type="EMBL" id="MCC2034040.1"/>
    </source>
</evidence>
<evidence type="ECO:0000313" key="3">
    <source>
        <dbReference type="Proteomes" id="UP001139354"/>
    </source>
</evidence>
<dbReference type="RefSeq" id="WP_229386042.1">
    <property type="nucleotide sequence ID" value="NZ_JAGTTN010000009.1"/>
</dbReference>
<dbReference type="Gene3D" id="3.40.50.2000">
    <property type="entry name" value="Glycogen Phosphorylase B"/>
    <property type="match status" value="2"/>
</dbReference>
<sequence length="389" mass="42556">MGNPRIAVVLRYGLNPQSWSLRHERGEVVDRTPYAYDLANEWFTVDWSADHPEGKMTHTLRMTLRRALGFDLVHVWRNRRIIQSADAVWTHTEREHLAVALLKVLSPKRYQAASIAQSVWLWDQWHSFSGLRRRILGRLLRAHAVEIVLSRENRAASRRALSGRTVVRVPFGTHTATPAPADRVAPTPPVVLTVGNDRHRDWPLLLEVSRRMPGVDFDVVSLSEEVRALDWPVNVQVRSTTQRDIIENAYAGATAVAIPLTPNLHASGCTVAIEAVSAGLPIVSSRAGGIEEYLAGSAATFVAPGDADAFAEALQRAVEPGASTSSPDLAADHGLTESDYIRRLATLTLDVLGGRRPDPAIEAFASVPDPSATPPGHDASRPGRIENPA</sequence>
<protein>
    <submittedName>
        <fullName evidence="2">Glycosyltransferase family 4 protein</fullName>
    </submittedName>
</protein>
<accession>A0A9X1LZC1</accession>
<comment type="caution">
    <text evidence="2">The sequence shown here is derived from an EMBL/GenBank/DDBJ whole genome shotgun (WGS) entry which is preliminary data.</text>
</comment>
<feature type="region of interest" description="Disordered" evidence="1">
    <location>
        <begin position="360"/>
        <end position="389"/>
    </location>
</feature>
<dbReference type="Pfam" id="PF13692">
    <property type="entry name" value="Glyco_trans_1_4"/>
    <property type="match status" value="1"/>
</dbReference>
<dbReference type="SUPFAM" id="SSF53756">
    <property type="entry name" value="UDP-Glycosyltransferase/glycogen phosphorylase"/>
    <property type="match status" value="1"/>
</dbReference>
<keyword evidence="3" id="KW-1185">Reference proteome</keyword>
<dbReference type="AlphaFoldDB" id="A0A9X1LZC1"/>
<evidence type="ECO:0000256" key="1">
    <source>
        <dbReference type="SAM" id="MobiDB-lite"/>
    </source>
</evidence>
<organism evidence="2 3">
    <name type="scientific">Microbacterium allomyrinae</name>
    <dbReference type="NCBI Taxonomy" id="2830666"/>
    <lineage>
        <taxon>Bacteria</taxon>
        <taxon>Bacillati</taxon>
        <taxon>Actinomycetota</taxon>
        <taxon>Actinomycetes</taxon>
        <taxon>Micrococcales</taxon>
        <taxon>Microbacteriaceae</taxon>
        <taxon>Microbacterium</taxon>
    </lineage>
</organism>
<dbReference type="Proteomes" id="UP001139354">
    <property type="component" value="Unassembled WGS sequence"/>
</dbReference>
<dbReference type="EMBL" id="JAGTTN010000009">
    <property type="protein sequence ID" value="MCC2034040.1"/>
    <property type="molecule type" value="Genomic_DNA"/>
</dbReference>
<gene>
    <name evidence="2" type="ORF">KEC57_17770</name>
</gene>
<name>A0A9X1LZC1_9MICO</name>
<proteinExistence type="predicted"/>